<dbReference type="GO" id="GO:0005777">
    <property type="term" value="C:peroxisome"/>
    <property type="evidence" value="ECO:0007669"/>
    <property type="project" value="UniProtKB-SubCell"/>
</dbReference>
<dbReference type="PROSITE" id="PS50181">
    <property type="entry name" value="FBOX"/>
    <property type="match status" value="1"/>
</dbReference>
<dbReference type="InterPro" id="IPR051053">
    <property type="entry name" value="ECH/Chromodomain_protein"/>
</dbReference>
<evidence type="ECO:0000256" key="2">
    <source>
        <dbReference type="ARBA" id="ARBA00023140"/>
    </source>
</evidence>
<evidence type="ECO:0000256" key="5">
    <source>
        <dbReference type="ARBA" id="ARBA00076241"/>
    </source>
</evidence>
<dbReference type="CDD" id="cd06558">
    <property type="entry name" value="crotonase-like"/>
    <property type="match status" value="1"/>
</dbReference>
<feature type="domain" description="F-box" evidence="8">
    <location>
        <begin position="1"/>
        <end position="46"/>
    </location>
</feature>
<dbReference type="EMBL" id="CATQJA010002585">
    <property type="protein sequence ID" value="CAJ0571861.1"/>
    <property type="molecule type" value="Genomic_DNA"/>
</dbReference>
<sequence>MKIEHVPLDAWEGVARHLDAYSLTNLAQTSHHFENLFRKSRVLQRAPRSVLHLTFRSQHISVCLDGYCYCFCEPGSLRRFANPDFTYCCCLHKWSFRRFVCPSEDFVYAATRAISKILRSKYFRVDVVHFLEHPWYMSMELDDSLFYQETPVTSVQKALQELGQNLEYPARVVLPYGYREHIGHCGGNFNSRFRIFHRRLLEGFDFDDAGKLINQLLDKGHESDAMAAEVLDQLEPWQVERYRELEARLSLPEGLFAAITPSEAHNTVQDFSRDLVGGMSLLRLGSSAFRAIHPRFLSQGAFEKAQADLKKLKEEPDNETKLKIYALYKQASEGDVAGSRPGMMDFVKRAKYDAWSQLKGTTKDDASSKYVGLIKQLLAEDATEVADSGPGIAELPKIQGLDYAIEGKVFKMTLNRPKKFNALTLDMYRGIQEGLKYAQGNPSVTIAVLTGTGNYFCSGNDLSNFAAAATKDAAGVKEMAEEAKVVLRDYVKAYIDFDKPLVALINGPAIGISVTVLALFDAVYATNKATFQTPFAQVGQSPEGASAYTFPLLMGPTRAAEFLLFGRKLSALEAKEFGLVNEVFEEATFIQQTSSLLAKYSSLPPESMRESKKLLRKIHKDNLYKVNEEECDLICDRWQSAECKNAIANFLSKSKK</sequence>
<dbReference type="SUPFAM" id="SSF47027">
    <property type="entry name" value="Acyl-CoA binding protein"/>
    <property type="match status" value="1"/>
</dbReference>
<dbReference type="SUPFAM" id="SSF52096">
    <property type="entry name" value="ClpP/crotonase"/>
    <property type="match status" value="1"/>
</dbReference>
<organism evidence="10 11">
    <name type="scientific">Mesorhabditis spiculigera</name>
    <dbReference type="NCBI Taxonomy" id="96644"/>
    <lineage>
        <taxon>Eukaryota</taxon>
        <taxon>Metazoa</taxon>
        <taxon>Ecdysozoa</taxon>
        <taxon>Nematoda</taxon>
        <taxon>Chromadorea</taxon>
        <taxon>Rhabditida</taxon>
        <taxon>Rhabditina</taxon>
        <taxon>Rhabditomorpha</taxon>
        <taxon>Rhabditoidea</taxon>
        <taxon>Rhabditidae</taxon>
        <taxon>Mesorhabditinae</taxon>
        <taxon>Mesorhabditis</taxon>
    </lineage>
</organism>
<protein>
    <recommendedName>
        <fullName evidence="5">Delta(3),Delta(2)-enoyl-CoA isomerase</fullName>
    </recommendedName>
    <alternativeName>
        <fullName evidence="6">Delta(3),delta(2)-enoyl-CoA isomerase</fullName>
    </alternativeName>
    <alternativeName>
        <fullName evidence="7">Dodecenoyl-CoA isomerase</fullName>
    </alternativeName>
</protein>
<dbReference type="PANTHER" id="PTHR43684">
    <property type="match status" value="1"/>
</dbReference>
<dbReference type="GO" id="GO:0000062">
    <property type="term" value="F:fatty-acyl-CoA binding"/>
    <property type="evidence" value="ECO:0007669"/>
    <property type="project" value="InterPro"/>
</dbReference>
<dbReference type="InterPro" id="IPR001810">
    <property type="entry name" value="F-box_dom"/>
</dbReference>
<dbReference type="Pfam" id="PF00887">
    <property type="entry name" value="ACBP"/>
    <property type="match status" value="1"/>
</dbReference>
<evidence type="ECO:0000259" key="9">
    <source>
        <dbReference type="PROSITE" id="PS51228"/>
    </source>
</evidence>
<evidence type="ECO:0000256" key="4">
    <source>
        <dbReference type="ARBA" id="ARBA00050572"/>
    </source>
</evidence>
<keyword evidence="11" id="KW-1185">Reference proteome</keyword>
<dbReference type="GO" id="GO:0004165">
    <property type="term" value="F:delta(3)-delta(2)-enoyl-CoA isomerase activity"/>
    <property type="evidence" value="ECO:0007669"/>
    <property type="project" value="UniProtKB-ARBA"/>
</dbReference>
<dbReference type="PROSITE" id="PS51228">
    <property type="entry name" value="ACB_2"/>
    <property type="match status" value="1"/>
</dbReference>
<evidence type="ECO:0000259" key="8">
    <source>
        <dbReference type="PROSITE" id="PS50181"/>
    </source>
</evidence>
<dbReference type="InterPro" id="IPR035984">
    <property type="entry name" value="Acyl-CoA-binding_sf"/>
</dbReference>
<dbReference type="Proteomes" id="UP001177023">
    <property type="component" value="Unassembled WGS sequence"/>
</dbReference>
<proteinExistence type="predicted"/>
<comment type="caution">
    <text evidence="10">The sequence shown here is derived from an EMBL/GenBank/DDBJ whole genome shotgun (WGS) entry which is preliminary data.</text>
</comment>
<feature type="non-terminal residue" evidence="10">
    <location>
        <position position="656"/>
    </location>
</feature>
<dbReference type="InterPro" id="IPR014352">
    <property type="entry name" value="FERM/acyl-CoA-bd_prot_sf"/>
</dbReference>
<name>A0AA36CMK8_9BILA</name>
<dbReference type="FunFam" id="1.10.12.10:FF:000013">
    <property type="entry name" value="Enoyl-CoA delta isomerase 2, mitochondrial"/>
    <property type="match status" value="1"/>
</dbReference>
<dbReference type="Gene3D" id="1.10.12.10">
    <property type="entry name" value="Lyase 2-enoyl-coa Hydratase, Chain A, domain 2"/>
    <property type="match status" value="1"/>
</dbReference>
<dbReference type="AlphaFoldDB" id="A0AA36CMK8"/>
<dbReference type="Gene3D" id="3.90.226.10">
    <property type="entry name" value="2-enoyl-CoA Hydratase, Chain A, domain 1"/>
    <property type="match status" value="1"/>
</dbReference>
<evidence type="ECO:0000313" key="11">
    <source>
        <dbReference type="Proteomes" id="UP001177023"/>
    </source>
</evidence>
<comment type="catalytic activity">
    <reaction evidence="4">
        <text>(3E)-nonenoyl-CoA = (2E)-nonenoyl-CoA</text>
        <dbReference type="Rhea" id="RHEA:46068"/>
        <dbReference type="ChEBI" id="CHEBI:76292"/>
        <dbReference type="ChEBI" id="CHEBI:85655"/>
    </reaction>
    <physiologicalReaction direction="left-to-right" evidence="4">
        <dbReference type="Rhea" id="RHEA:46069"/>
    </physiologicalReaction>
</comment>
<feature type="domain" description="ACB" evidence="9">
    <location>
        <begin position="298"/>
        <end position="383"/>
    </location>
</feature>
<keyword evidence="2" id="KW-0576">Peroxisome</keyword>
<dbReference type="InterPro" id="IPR014748">
    <property type="entry name" value="Enoyl-CoA_hydra_C"/>
</dbReference>
<evidence type="ECO:0000256" key="6">
    <source>
        <dbReference type="ARBA" id="ARBA00078358"/>
    </source>
</evidence>
<dbReference type="Gene3D" id="1.20.80.10">
    <property type="match status" value="1"/>
</dbReference>
<dbReference type="InterPro" id="IPR001753">
    <property type="entry name" value="Enoyl-CoA_hydra/iso"/>
</dbReference>
<keyword evidence="3" id="KW-0413">Isomerase</keyword>
<dbReference type="PANTHER" id="PTHR43684:SF1">
    <property type="entry name" value="ENOYL-COA DELTA ISOMERASE 2"/>
    <property type="match status" value="1"/>
</dbReference>
<comment type="subcellular location">
    <subcellularLocation>
        <location evidence="1">Peroxisome</location>
    </subcellularLocation>
</comment>
<accession>A0AA36CMK8</accession>
<dbReference type="InterPro" id="IPR000582">
    <property type="entry name" value="Acyl-CoA-binding_protein"/>
</dbReference>
<dbReference type="FunFam" id="3.90.226.10:FF:000084">
    <property type="entry name" value="Enoyl-CoA delta isomerase 2, mitochondrial"/>
    <property type="match status" value="1"/>
</dbReference>
<evidence type="ECO:0000256" key="7">
    <source>
        <dbReference type="ARBA" id="ARBA00082088"/>
    </source>
</evidence>
<dbReference type="Pfam" id="PF00378">
    <property type="entry name" value="ECH_1"/>
    <property type="match status" value="1"/>
</dbReference>
<evidence type="ECO:0000256" key="1">
    <source>
        <dbReference type="ARBA" id="ARBA00004275"/>
    </source>
</evidence>
<dbReference type="PRINTS" id="PR00689">
    <property type="entry name" value="ACOABINDINGP"/>
</dbReference>
<gene>
    <name evidence="10" type="ORF">MSPICULIGERA_LOCUS10259</name>
</gene>
<dbReference type="InterPro" id="IPR029045">
    <property type="entry name" value="ClpP/crotonase-like_dom_sf"/>
</dbReference>
<evidence type="ECO:0000313" key="10">
    <source>
        <dbReference type="EMBL" id="CAJ0571861.1"/>
    </source>
</evidence>
<evidence type="ECO:0000256" key="3">
    <source>
        <dbReference type="ARBA" id="ARBA00023235"/>
    </source>
</evidence>
<reference evidence="10" key="1">
    <citation type="submission" date="2023-06" db="EMBL/GenBank/DDBJ databases">
        <authorList>
            <person name="Delattre M."/>
        </authorList>
    </citation>
    <scope>NUCLEOTIDE SEQUENCE</scope>
    <source>
        <strain evidence="10">AF72</strain>
    </source>
</reference>